<organism evidence="2">
    <name type="scientific">Arion vulgaris</name>
    <dbReference type="NCBI Taxonomy" id="1028688"/>
    <lineage>
        <taxon>Eukaryota</taxon>
        <taxon>Metazoa</taxon>
        <taxon>Spiralia</taxon>
        <taxon>Lophotrochozoa</taxon>
        <taxon>Mollusca</taxon>
        <taxon>Gastropoda</taxon>
        <taxon>Heterobranchia</taxon>
        <taxon>Euthyneura</taxon>
        <taxon>Panpulmonata</taxon>
        <taxon>Eupulmonata</taxon>
        <taxon>Stylommatophora</taxon>
        <taxon>Helicina</taxon>
        <taxon>Arionoidea</taxon>
        <taxon>Arionidae</taxon>
        <taxon>Arion</taxon>
    </lineage>
</organism>
<feature type="compositionally biased region" description="Basic and acidic residues" evidence="1">
    <location>
        <begin position="531"/>
        <end position="542"/>
    </location>
</feature>
<feature type="compositionally biased region" description="Basic and acidic residues" evidence="1">
    <location>
        <begin position="185"/>
        <end position="209"/>
    </location>
</feature>
<feature type="region of interest" description="Disordered" evidence="1">
    <location>
        <begin position="54"/>
        <end position="247"/>
    </location>
</feature>
<dbReference type="EMBL" id="HACG01005574">
    <property type="protein sequence ID" value="CEK52439.1"/>
    <property type="molecule type" value="Transcribed_RNA"/>
</dbReference>
<feature type="region of interest" description="Disordered" evidence="1">
    <location>
        <begin position="294"/>
        <end position="511"/>
    </location>
</feature>
<feature type="compositionally biased region" description="Basic and acidic residues" evidence="1">
    <location>
        <begin position="294"/>
        <end position="316"/>
    </location>
</feature>
<feature type="compositionally biased region" description="Basic and acidic residues" evidence="1">
    <location>
        <begin position="769"/>
        <end position="788"/>
    </location>
</feature>
<feature type="compositionally biased region" description="Basic and acidic residues" evidence="1">
    <location>
        <begin position="707"/>
        <end position="717"/>
    </location>
</feature>
<gene>
    <name evidence="2" type="primary">ORF16800</name>
</gene>
<evidence type="ECO:0000256" key="1">
    <source>
        <dbReference type="SAM" id="MobiDB-lite"/>
    </source>
</evidence>
<feature type="compositionally biased region" description="Basic and acidic residues" evidence="1">
    <location>
        <begin position="550"/>
        <end position="623"/>
    </location>
</feature>
<feature type="compositionally biased region" description="Basic residues" evidence="1">
    <location>
        <begin position="96"/>
        <end position="117"/>
    </location>
</feature>
<feature type="compositionally biased region" description="Basic and acidic residues" evidence="1">
    <location>
        <begin position="232"/>
        <end position="247"/>
    </location>
</feature>
<protein>
    <submittedName>
        <fullName evidence="2">Uncharacterized protein</fullName>
    </submittedName>
</protein>
<feature type="compositionally biased region" description="Basic and acidic residues" evidence="1">
    <location>
        <begin position="630"/>
        <end position="652"/>
    </location>
</feature>
<evidence type="ECO:0000313" key="2">
    <source>
        <dbReference type="EMBL" id="CEK52439.1"/>
    </source>
</evidence>
<feature type="non-terminal residue" evidence="2">
    <location>
        <position position="1"/>
    </location>
</feature>
<name>A0A0B6Y8J2_9EUPU</name>
<feature type="compositionally biased region" description="Basic and acidic residues" evidence="1">
    <location>
        <begin position="460"/>
        <end position="489"/>
    </location>
</feature>
<feature type="compositionally biased region" description="Basic and acidic residues" evidence="1">
    <location>
        <begin position="78"/>
        <end position="95"/>
    </location>
</feature>
<dbReference type="AlphaFoldDB" id="A0A0B6Y8J2"/>
<reference evidence="2" key="1">
    <citation type="submission" date="2014-12" db="EMBL/GenBank/DDBJ databases">
        <title>Insight into the proteome of Arion vulgaris.</title>
        <authorList>
            <person name="Aradska J."/>
            <person name="Bulat T."/>
            <person name="Smidak R."/>
            <person name="Sarate P."/>
            <person name="Gangsoo J."/>
            <person name="Sialana F."/>
            <person name="Bilban M."/>
            <person name="Lubec G."/>
        </authorList>
    </citation>
    <scope>NUCLEOTIDE SEQUENCE</scope>
    <source>
        <tissue evidence="2">Skin</tissue>
    </source>
</reference>
<sequence length="788" mass="90042">EEDVVVMRGISETIMMVFGVRLENCQDLAAEVCYPAVGLGIIHIAEIEADQEVWTGDRSRSRSLSHSHTHSKGRSRHRSLDRESDGKIKSDVETSKKKKKKKHKKKHKKSKKSKHAKKDSENKSNEITTGEIVEDDGDREKIDHKDGNKKKREGEIEDPSDELVKEGTTLKQRKEKTNSKHKSRDKSEKDGKNKEGKEIGSDERVKKDSSNVLEDVEIRDSVLRKKVGHKGKGVEESSDQRNNKLALDNKEVRKMDENVVKRNERVVGSEDRKNKYKRNITVEKHISEDLCVSKHKEVAEGSTEIRESDDRRDGNRTRGSKHQFCEAGSSEVKTQDMKIAGVKETVNKDRKSEKIIVKNADGRIVSRDSRESTRKDDGEYKQGSRSIERDERSESRSSKDSSQKDGVKQRRDVKYTRKDGSPIYREREVKNQGNDRQESIRRTDRSLAAESESSGSKQRYKTDGQKYREEEETLNVKERDQIYDRRNQNKFDVGQKNLQIDSSGGSTDRKVIGIRNNCKDKGIRIISTDSRYQDKEDSDRKQMGKTIRVVRTDGDKSEDRVGIHKESRIGLVSVKKDSSIRMRSDEIISANKDMKSGDERRHNGGSRGTERTPVEGYTTEKSHQSNYESQQKDKEKLKEGSKPERFEHKRMINPEQLIDENNINAHRKGFDLAGKSSRNADVKDSKKHPNKVKEAPSESISVAENVVDNKSKKENKGVKRKKKVVKKLVEAKKMKPSDLGESMDDENLVHDAGGQTSELRKKKFKSKNKLKEKSVEGTFEKSSDAIVE</sequence>
<feature type="compositionally biased region" description="Basic and acidic residues" evidence="1">
    <location>
        <begin position="345"/>
        <end position="447"/>
    </location>
</feature>
<feature type="compositionally biased region" description="Polar residues" evidence="1">
    <location>
        <begin position="496"/>
        <end position="506"/>
    </location>
</feature>
<accession>A0A0B6Y8J2</accession>
<feature type="region of interest" description="Disordered" evidence="1">
    <location>
        <begin position="529"/>
        <end position="788"/>
    </location>
</feature>
<feature type="compositionally biased region" description="Basic residues" evidence="1">
    <location>
        <begin position="171"/>
        <end position="184"/>
    </location>
</feature>
<proteinExistence type="predicted"/>
<feature type="compositionally biased region" description="Basic and acidic residues" evidence="1">
    <location>
        <begin position="727"/>
        <end position="738"/>
    </location>
</feature>
<feature type="compositionally biased region" description="Basic residues" evidence="1">
    <location>
        <begin position="61"/>
        <end position="77"/>
    </location>
</feature>